<organism evidence="2 3">
    <name type="scientific">Microlunatus panaciterrae</name>
    <dbReference type="NCBI Taxonomy" id="400768"/>
    <lineage>
        <taxon>Bacteria</taxon>
        <taxon>Bacillati</taxon>
        <taxon>Actinomycetota</taxon>
        <taxon>Actinomycetes</taxon>
        <taxon>Propionibacteriales</taxon>
        <taxon>Propionibacteriaceae</taxon>
        <taxon>Microlunatus</taxon>
    </lineage>
</organism>
<feature type="domain" description="Peptidase S9 prolyl oligopeptidase catalytic" evidence="1">
    <location>
        <begin position="423"/>
        <end position="630"/>
    </location>
</feature>
<dbReference type="InterPro" id="IPR050585">
    <property type="entry name" value="Xaa-Pro_dipeptidyl-ppase/CocE"/>
</dbReference>
<comment type="caution">
    <text evidence="2">The sequence shown here is derived from an EMBL/GenBank/DDBJ whole genome shotgun (WGS) entry which is preliminary data.</text>
</comment>
<evidence type="ECO:0000313" key="2">
    <source>
        <dbReference type="EMBL" id="MBM7797608.1"/>
    </source>
</evidence>
<name>A0ABS2RF32_9ACTN</name>
<accession>A0ABS2RF32</accession>
<dbReference type="EMBL" id="JAFBCF010000001">
    <property type="protein sequence ID" value="MBM7797608.1"/>
    <property type="molecule type" value="Genomic_DNA"/>
</dbReference>
<dbReference type="InterPro" id="IPR029058">
    <property type="entry name" value="AB_hydrolase_fold"/>
</dbReference>
<dbReference type="GO" id="GO:0004177">
    <property type="term" value="F:aminopeptidase activity"/>
    <property type="evidence" value="ECO:0007669"/>
    <property type="project" value="UniProtKB-KW"/>
</dbReference>
<dbReference type="SUPFAM" id="SSF69322">
    <property type="entry name" value="Tricorn protease domain 2"/>
    <property type="match status" value="1"/>
</dbReference>
<gene>
    <name evidence="2" type="ORF">JOE57_000529</name>
</gene>
<keyword evidence="2" id="KW-0378">Hydrolase</keyword>
<reference evidence="2 3" key="1">
    <citation type="submission" date="2021-01" db="EMBL/GenBank/DDBJ databases">
        <title>Sequencing the genomes of 1000 actinobacteria strains.</title>
        <authorList>
            <person name="Klenk H.-P."/>
        </authorList>
    </citation>
    <scope>NUCLEOTIDE SEQUENCE [LARGE SCALE GENOMIC DNA]</scope>
    <source>
        <strain evidence="2 3">DSM 18662</strain>
    </source>
</reference>
<evidence type="ECO:0000313" key="3">
    <source>
        <dbReference type="Proteomes" id="UP000704762"/>
    </source>
</evidence>
<keyword evidence="2" id="KW-0645">Protease</keyword>
<dbReference type="Pfam" id="PF00326">
    <property type="entry name" value="Peptidase_S9"/>
    <property type="match status" value="1"/>
</dbReference>
<protein>
    <submittedName>
        <fullName evidence="2">Dipeptidyl aminopeptidase/acylaminoacyl peptidase</fullName>
    </submittedName>
</protein>
<dbReference type="Gene3D" id="3.40.50.1820">
    <property type="entry name" value="alpha/beta hydrolase"/>
    <property type="match status" value="1"/>
</dbReference>
<keyword evidence="2" id="KW-0031">Aminopeptidase</keyword>
<dbReference type="RefSeq" id="WP_204916268.1">
    <property type="nucleotide sequence ID" value="NZ_BAAAQP010000011.1"/>
</dbReference>
<dbReference type="Proteomes" id="UP000704762">
    <property type="component" value="Unassembled WGS sequence"/>
</dbReference>
<dbReference type="InterPro" id="IPR001375">
    <property type="entry name" value="Peptidase_S9_cat"/>
</dbReference>
<proteinExistence type="predicted"/>
<dbReference type="SUPFAM" id="SSF53474">
    <property type="entry name" value="alpha/beta-Hydrolases"/>
    <property type="match status" value="1"/>
</dbReference>
<evidence type="ECO:0000259" key="1">
    <source>
        <dbReference type="Pfam" id="PF00326"/>
    </source>
</evidence>
<dbReference type="PANTHER" id="PTHR43056:SF5">
    <property type="entry name" value="PEPTIDASE S9 PROLYL OLIGOPEPTIDASE CATALYTIC DOMAIN-CONTAINING PROTEIN"/>
    <property type="match status" value="1"/>
</dbReference>
<keyword evidence="3" id="KW-1185">Reference proteome</keyword>
<dbReference type="PANTHER" id="PTHR43056">
    <property type="entry name" value="PEPTIDASE S9 PROLYL OLIGOPEPTIDASE"/>
    <property type="match status" value="1"/>
</dbReference>
<sequence>MIAPYGSWSSPVTVDMMTTASVGLGSPRPSGGRWYWAESRADEGGRISLWRQDADGTRIQLTPAPFYVRSMVHEYGGGAWDVAQSTVVFSHLADGRVYRSVDGGGAEPITPESRTLRYADLRVHPDRDLVLAVREDHDPAHPEPVASIVALSLNGGNEEGGTVLCSGADFYSTPELSSTGGLAWTEWDHPNMPWDSTRIMLGRLVGAGVADVQQLADVTQVAGGPDESAVQPRWTGDGRLLFISDRADWWNLYSFLDGETTALHPLEAEFAQPQWMLGDRPYAVVDDDRVLCRWTHGGSEHLGLLTLSSGTLKEQATGAVAVDSIAVDGDTALLALGYADRPAGLSRLDLSSGELTEFRRSSDATLPEGSTSLAEEVSWSTPAGPVYGLYYPPTNAGFSGPDGELPPLIVRSHGGPTQAATAEFSASYQYWTSRGFAMLDVNYGGSTGFGRQYRNRLRGGWGVVDVEDCAAGARAMVEQGRADPRRLAIVGGSAGGYTTLRALTTTDVFTAGISLYGIGDLEALAKDTHKFESRYPDGLVGPYPEAVETYRQRSPINHVDRLSCPILLIQGLDDKVVPPNQSMAFAEAARDKGLPVGLLMFEGEGHGFRKAENIRRSIEAQLYFLGRVFGFQPADRLDGLPIDNLP</sequence>